<dbReference type="GO" id="GO:0005737">
    <property type="term" value="C:cytoplasm"/>
    <property type="evidence" value="ECO:0007669"/>
    <property type="project" value="TreeGrafter"/>
</dbReference>
<accession>A0A5N5WT59</accession>
<dbReference type="PANTHER" id="PTHR13847:SF213">
    <property type="entry name" value="DEPENDENT OXIDOREDUCTASE, PUTATIVE-RELATED"/>
    <property type="match status" value="1"/>
</dbReference>
<organism evidence="2 3">
    <name type="scientific">Aspergillus leporis</name>
    <dbReference type="NCBI Taxonomy" id="41062"/>
    <lineage>
        <taxon>Eukaryota</taxon>
        <taxon>Fungi</taxon>
        <taxon>Dikarya</taxon>
        <taxon>Ascomycota</taxon>
        <taxon>Pezizomycotina</taxon>
        <taxon>Eurotiomycetes</taxon>
        <taxon>Eurotiomycetidae</taxon>
        <taxon>Eurotiales</taxon>
        <taxon>Aspergillaceae</taxon>
        <taxon>Aspergillus</taxon>
        <taxon>Aspergillus subgen. Circumdati</taxon>
    </lineage>
</organism>
<protein>
    <submittedName>
        <fullName evidence="2">FAD dependent oxidoreductase-domain-containing protein</fullName>
    </submittedName>
</protein>
<dbReference type="Proteomes" id="UP000326565">
    <property type="component" value="Unassembled WGS sequence"/>
</dbReference>
<dbReference type="SUPFAM" id="SSF51905">
    <property type="entry name" value="FAD/NAD(P)-binding domain"/>
    <property type="match status" value="1"/>
</dbReference>
<dbReference type="Gene3D" id="3.50.50.60">
    <property type="entry name" value="FAD/NAD(P)-binding domain"/>
    <property type="match status" value="1"/>
</dbReference>
<dbReference type="InterPro" id="IPR006076">
    <property type="entry name" value="FAD-dep_OxRdtase"/>
</dbReference>
<evidence type="ECO:0000313" key="2">
    <source>
        <dbReference type="EMBL" id="KAB8071713.1"/>
    </source>
</evidence>
<gene>
    <name evidence="2" type="ORF">BDV29DRAFT_178729</name>
</gene>
<evidence type="ECO:0000313" key="3">
    <source>
        <dbReference type="Proteomes" id="UP000326565"/>
    </source>
</evidence>
<proteinExistence type="predicted"/>
<dbReference type="Gene3D" id="3.30.9.10">
    <property type="entry name" value="D-Amino Acid Oxidase, subunit A, domain 2"/>
    <property type="match status" value="1"/>
</dbReference>
<dbReference type="InterPro" id="IPR036188">
    <property type="entry name" value="FAD/NAD-bd_sf"/>
</dbReference>
<dbReference type="AlphaFoldDB" id="A0A5N5WT59"/>
<name>A0A5N5WT59_9EURO</name>
<reference evidence="2 3" key="1">
    <citation type="submission" date="2019-04" db="EMBL/GenBank/DDBJ databases">
        <title>Friends and foes A comparative genomics study of 23 Aspergillus species from section Flavi.</title>
        <authorList>
            <consortium name="DOE Joint Genome Institute"/>
            <person name="Kjaerbolling I."/>
            <person name="Vesth T."/>
            <person name="Frisvad J.C."/>
            <person name="Nybo J.L."/>
            <person name="Theobald S."/>
            <person name="Kildgaard S."/>
            <person name="Isbrandt T."/>
            <person name="Kuo A."/>
            <person name="Sato A."/>
            <person name="Lyhne E.K."/>
            <person name="Kogle M.E."/>
            <person name="Wiebenga A."/>
            <person name="Kun R.S."/>
            <person name="Lubbers R.J."/>
            <person name="Makela M.R."/>
            <person name="Barry K."/>
            <person name="Chovatia M."/>
            <person name="Clum A."/>
            <person name="Daum C."/>
            <person name="Haridas S."/>
            <person name="He G."/>
            <person name="LaButti K."/>
            <person name="Lipzen A."/>
            <person name="Mondo S."/>
            <person name="Riley R."/>
            <person name="Salamov A."/>
            <person name="Simmons B.A."/>
            <person name="Magnuson J.K."/>
            <person name="Henrissat B."/>
            <person name="Mortensen U.H."/>
            <person name="Larsen T.O."/>
            <person name="Devries R.P."/>
            <person name="Grigoriev I.V."/>
            <person name="Machida M."/>
            <person name="Baker S.E."/>
            <person name="Andersen M.R."/>
        </authorList>
    </citation>
    <scope>NUCLEOTIDE SEQUENCE [LARGE SCALE GENOMIC DNA]</scope>
    <source>
        <strain evidence="2 3">CBS 151.66</strain>
    </source>
</reference>
<dbReference type="Pfam" id="PF01266">
    <property type="entry name" value="DAO"/>
    <property type="match status" value="1"/>
</dbReference>
<dbReference type="OrthoDB" id="512662at2759"/>
<sequence>MGAVLSTIGATYHALAAFWAELSQNAAESNALLRRIATPESPVPDPTVSFWQTNPKYPEMVNMKSESLPQSADIVVIGSGISGASVAYTILTECRELGIEKNVVILEARQVCSGATGRNGGHIKCSPYLTYSELKAVLGPEKAKRVLHFQLKHLATILELVEAEGLAEAEARQVETVDLFIDQTMWDKAQDMVLELRQEVPECAQDTIIWDAKQAQERFGASDHCYGAISYRAGAMWPYRLVTSIYKVLQSRYQSRFSIESNATVQQIHVEDNNTTPYRICTSRGNIRAAHVVHATDAFAANLITGLKGKIFPVRGHMSAQAAEGPSSQLDGSRSWSIVGKKGFEYITQRPRESTGPHSPGGEIMLGGGLCKSDGKGMDEIGIWKDNGTDPTISAYLSGVWSIAFKGEQACVLQLWSGCMGFTTDLVPFVGEISPVFTKRRRVFKKTNGTPSEPGSTSPNEWITAGFNGDGMVLAWLSGTAVGLTLLGREDVHLEARPGRPAGKVMDWLPEELRLSESRIRDSNIYKLARFL</sequence>
<dbReference type="EMBL" id="ML732265">
    <property type="protein sequence ID" value="KAB8071713.1"/>
    <property type="molecule type" value="Genomic_DNA"/>
</dbReference>
<evidence type="ECO:0000259" key="1">
    <source>
        <dbReference type="Pfam" id="PF01266"/>
    </source>
</evidence>
<keyword evidence="3" id="KW-1185">Reference proteome</keyword>
<dbReference type="PANTHER" id="PTHR13847">
    <property type="entry name" value="SARCOSINE DEHYDROGENASE-RELATED"/>
    <property type="match status" value="1"/>
</dbReference>
<feature type="domain" description="FAD dependent oxidoreductase" evidence="1">
    <location>
        <begin position="73"/>
        <end position="481"/>
    </location>
</feature>